<organism evidence="2">
    <name type="scientific">freshwater metagenome</name>
    <dbReference type="NCBI Taxonomy" id="449393"/>
    <lineage>
        <taxon>unclassified sequences</taxon>
        <taxon>metagenomes</taxon>
        <taxon>ecological metagenomes</taxon>
    </lineage>
</organism>
<dbReference type="Gene3D" id="3.90.1200.10">
    <property type="match status" value="1"/>
</dbReference>
<dbReference type="InterPro" id="IPR052898">
    <property type="entry name" value="ACAD10-like"/>
</dbReference>
<protein>
    <submittedName>
        <fullName evidence="2">Unannotated protein</fullName>
    </submittedName>
</protein>
<dbReference type="InterPro" id="IPR011009">
    <property type="entry name" value="Kinase-like_dom_sf"/>
</dbReference>
<dbReference type="EMBL" id="CAEZSR010000134">
    <property type="protein sequence ID" value="CAB4578172.1"/>
    <property type="molecule type" value="Genomic_DNA"/>
</dbReference>
<dbReference type="SUPFAM" id="SSF56112">
    <property type="entry name" value="Protein kinase-like (PK-like)"/>
    <property type="match status" value="1"/>
</dbReference>
<reference evidence="2" key="1">
    <citation type="submission" date="2020-05" db="EMBL/GenBank/DDBJ databases">
        <authorList>
            <person name="Chiriac C."/>
            <person name="Salcher M."/>
            <person name="Ghai R."/>
            <person name="Kavagutti S V."/>
        </authorList>
    </citation>
    <scope>NUCLEOTIDE SEQUENCE</scope>
</reference>
<dbReference type="Pfam" id="PF01636">
    <property type="entry name" value="APH"/>
    <property type="match status" value="1"/>
</dbReference>
<sequence length="365" mass="39599">MRAEGSVPFQPMSTPDVPDAPDVPDVPGIAVPSVTAWLEANVPGATGPFRFDVIAGGHSNLTFRVTGADGTRYVLRRPPLGHRLASAHDMGREHRIIAGLQASAVPVAPALGFCDDESVNDAPFYVMGFVDGHVLRDRIATEAVLSEPARRHASESLVDTMAAIHAVDLRAVGLDDLGKHEGYIARQLKRWYGQWNAQKTRELPAVDQVHDELLRRIPEQGPATIVHGDYRLDNCMVNDAGDMVAVLDWEICTLGDPLADVGLLQVYWTGPNDDPSAWNGSATTAPGFFDRADLAVRYAEVSGRDLSQLPFYVSFAYWKLACILEGVYARYLGGALGQRDPAELEPFKLQVEGAAAKALATLETF</sequence>
<dbReference type="InterPro" id="IPR041726">
    <property type="entry name" value="ACAD10_11_N"/>
</dbReference>
<evidence type="ECO:0000313" key="2">
    <source>
        <dbReference type="EMBL" id="CAB4578172.1"/>
    </source>
</evidence>
<dbReference type="InterPro" id="IPR002575">
    <property type="entry name" value="Aminoglycoside_PTrfase"/>
</dbReference>
<evidence type="ECO:0000259" key="1">
    <source>
        <dbReference type="Pfam" id="PF01636"/>
    </source>
</evidence>
<accession>A0A6J6ENW1</accession>
<dbReference type="Gene3D" id="3.30.200.20">
    <property type="entry name" value="Phosphorylase Kinase, domain 1"/>
    <property type="match status" value="1"/>
</dbReference>
<gene>
    <name evidence="2" type="ORF">UFOPK1493_02862</name>
</gene>
<dbReference type="AlphaFoldDB" id="A0A6J6ENW1"/>
<name>A0A6J6ENW1_9ZZZZ</name>
<proteinExistence type="predicted"/>
<dbReference type="PANTHER" id="PTHR47829">
    <property type="entry name" value="HYDROLASE, PUTATIVE (AFU_ORTHOLOGUE AFUA_1G12880)-RELATED"/>
    <property type="match status" value="1"/>
</dbReference>
<feature type="domain" description="Aminoglycoside phosphotransferase" evidence="1">
    <location>
        <begin position="53"/>
        <end position="274"/>
    </location>
</feature>
<dbReference type="PANTHER" id="PTHR47829:SF1">
    <property type="entry name" value="HAD FAMILY PHOSPHATASE"/>
    <property type="match status" value="1"/>
</dbReference>
<dbReference type="CDD" id="cd05154">
    <property type="entry name" value="ACAD10_11_N-like"/>
    <property type="match status" value="1"/>
</dbReference>